<keyword evidence="14" id="KW-0238">DNA-binding</keyword>
<dbReference type="Gene3D" id="3.10.10.10">
    <property type="entry name" value="HIV Type 1 Reverse Transcriptase, subunit A, domain 1"/>
    <property type="match status" value="2"/>
</dbReference>
<dbReference type="Pfam" id="PF03732">
    <property type="entry name" value="Retrotrans_gag"/>
    <property type="match status" value="1"/>
</dbReference>
<dbReference type="EMBL" id="AC135557">
    <property type="protein sequence ID" value="AAT81665.1"/>
    <property type="molecule type" value="Genomic_DNA"/>
</dbReference>
<protein>
    <recommendedName>
        <fullName evidence="1">RNA-directed DNA polymerase</fullName>
        <ecNumber evidence="1">2.7.7.49</ecNumber>
    </recommendedName>
</protein>
<keyword evidence="8" id="KW-0255">Endonuclease</keyword>
<evidence type="ECO:0000256" key="16">
    <source>
        <dbReference type="ARBA" id="ARBA00023268"/>
    </source>
</evidence>
<dbReference type="PROSITE" id="PS50994">
    <property type="entry name" value="INTEGRASE"/>
    <property type="match status" value="2"/>
</dbReference>
<keyword evidence="5" id="KW-0540">Nuclease</keyword>
<dbReference type="FunFam" id="3.30.70.270:FF:000020">
    <property type="entry name" value="Transposon Tf2-6 polyprotein-like Protein"/>
    <property type="match status" value="1"/>
</dbReference>
<feature type="compositionally biased region" description="Low complexity" evidence="17">
    <location>
        <begin position="1275"/>
        <end position="1288"/>
    </location>
</feature>
<dbReference type="Gene3D" id="2.40.70.10">
    <property type="entry name" value="Acid Proteases"/>
    <property type="match status" value="2"/>
</dbReference>
<keyword evidence="6" id="KW-0479">Metal-binding</keyword>
<feature type="region of interest" description="Disordered" evidence="17">
    <location>
        <begin position="1248"/>
        <end position="1298"/>
    </location>
</feature>
<dbReference type="FunFam" id="3.30.420.10:FF:000032">
    <property type="entry name" value="Retrovirus-related Pol polyprotein from transposon 297-like Protein"/>
    <property type="match status" value="2"/>
</dbReference>
<dbReference type="CDD" id="cd09274">
    <property type="entry name" value="RNase_HI_RT_Ty3"/>
    <property type="match status" value="1"/>
</dbReference>
<dbReference type="EC" id="2.7.7.49" evidence="1"/>
<evidence type="ECO:0000256" key="5">
    <source>
        <dbReference type="ARBA" id="ARBA00022722"/>
    </source>
</evidence>
<dbReference type="Pfam" id="PF17917">
    <property type="entry name" value="RT_RNaseH"/>
    <property type="match status" value="1"/>
</dbReference>
<dbReference type="InterPro" id="IPR043502">
    <property type="entry name" value="DNA/RNA_pol_sf"/>
</dbReference>
<keyword evidence="2" id="KW-0645">Protease</keyword>
<feature type="compositionally biased region" description="Basic residues" evidence="17">
    <location>
        <begin position="195"/>
        <end position="204"/>
    </location>
</feature>
<dbReference type="PANTHER" id="PTHR37984">
    <property type="entry name" value="PROTEIN CBG26694"/>
    <property type="match status" value="1"/>
</dbReference>
<evidence type="ECO:0000313" key="21">
    <source>
        <dbReference type="Proteomes" id="UP000000763"/>
    </source>
</evidence>
<evidence type="ECO:0000256" key="14">
    <source>
        <dbReference type="ARBA" id="ARBA00023125"/>
    </source>
</evidence>
<reference evidence="21" key="1">
    <citation type="journal article" date="2005" name="Nature">
        <title>The map-based sequence of the rice genome.</title>
        <authorList>
            <consortium name="International rice genome sequencing project (IRGSP)"/>
            <person name="Matsumoto T."/>
            <person name="Wu J."/>
            <person name="Kanamori H."/>
            <person name="Katayose Y."/>
            <person name="Fujisawa M."/>
            <person name="Namiki N."/>
            <person name="Mizuno H."/>
            <person name="Yamamoto K."/>
            <person name="Antonio B.A."/>
            <person name="Baba T."/>
            <person name="Sakata K."/>
            <person name="Nagamura Y."/>
            <person name="Aoki H."/>
            <person name="Arikawa K."/>
            <person name="Arita K."/>
            <person name="Bito T."/>
            <person name="Chiden Y."/>
            <person name="Fujitsuka N."/>
            <person name="Fukunaka R."/>
            <person name="Hamada M."/>
            <person name="Harada C."/>
            <person name="Hayashi A."/>
            <person name="Hijishita S."/>
            <person name="Honda M."/>
            <person name="Hosokawa S."/>
            <person name="Ichikawa Y."/>
            <person name="Idonuma A."/>
            <person name="Iijima M."/>
            <person name="Ikeda M."/>
            <person name="Ikeno M."/>
            <person name="Ito K."/>
            <person name="Ito S."/>
            <person name="Ito T."/>
            <person name="Ito Y."/>
            <person name="Ito Y."/>
            <person name="Iwabuchi A."/>
            <person name="Kamiya K."/>
            <person name="Karasawa W."/>
            <person name="Kurita K."/>
            <person name="Katagiri S."/>
            <person name="Kikuta A."/>
            <person name="Kobayashi H."/>
            <person name="Kobayashi N."/>
            <person name="Machita K."/>
            <person name="Maehara T."/>
            <person name="Masukawa M."/>
            <person name="Mizubayashi T."/>
            <person name="Mukai Y."/>
            <person name="Nagasaki H."/>
            <person name="Nagata Y."/>
            <person name="Naito S."/>
            <person name="Nakashima M."/>
            <person name="Nakama Y."/>
            <person name="Nakamichi Y."/>
            <person name="Nakamura M."/>
            <person name="Meguro A."/>
            <person name="Negishi M."/>
            <person name="Ohta I."/>
            <person name="Ohta T."/>
            <person name="Okamoto M."/>
            <person name="Ono N."/>
            <person name="Saji S."/>
            <person name="Sakaguchi M."/>
            <person name="Sakai K."/>
            <person name="Shibata M."/>
            <person name="Shimokawa T."/>
            <person name="Song J."/>
            <person name="Takazaki Y."/>
            <person name="Terasawa K."/>
            <person name="Tsugane M."/>
            <person name="Tsuji K."/>
            <person name="Ueda S."/>
            <person name="Waki K."/>
            <person name="Yamagata H."/>
            <person name="Yamamoto M."/>
            <person name="Yamamoto S."/>
            <person name="Yamane H."/>
            <person name="Yoshiki S."/>
            <person name="Yoshihara R."/>
            <person name="Yukawa K."/>
            <person name="Zhong H."/>
            <person name="Yano M."/>
            <person name="Yuan Q."/>
            <person name="Ouyang S."/>
            <person name="Liu J."/>
            <person name="Jones K.M."/>
            <person name="Gansberger K."/>
            <person name="Moffat K."/>
            <person name="Hill J."/>
            <person name="Bera J."/>
            <person name="Fadrosh D."/>
            <person name="Jin S."/>
            <person name="Johri S."/>
            <person name="Kim M."/>
            <person name="Overton L."/>
            <person name="Reardon M."/>
            <person name="Tsitrin T."/>
            <person name="Vuong H."/>
            <person name="Weaver B."/>
            <person name="Ciecko A."/>
            <person name="Tallon L."/>
            <person name="Jackson J."/>
            <person name="Pai G."/>
            <person name="Aken S.V."/>
            <person name="Utterback T."/>
            <person name="Reidmuller S."/>
            <person name="Feldblyum T."/>
            <person name="Hsiao J."/>
            <person name="Zismann V."/>
            <person name="Iobst S."/>
            <person name="de Vazeille A.R."/>
            <person name="Buell C.R."/>
            <person name="Ying K."/>
            <person name="Li Y."/>
            <person name="Lu T."/>
            <person name="Huang Y."/>
            <person name="Zhao Q."/>
            <person name="Feng Q."/>
            <person name="Zhang L."/>
            <person name="Zhu J."/>
            <person name="Weng Q."/>
            <person name="Mu J."/>
            <person name="Lu Y."/>
            <person name="Fan D."/>
            <person name="Liu Y."/>
            <person name="Guan J."/>
            <person name="Zhang Y."/>
            <person name="Yu S."/>
            <person name="Liu X."/>
            <person name="Zhang Y."/>
            <person name="Hong G."/>
            <person name="Han B."/>
            <person name="Choisne N."/>
            <person name="Demange N."/>
            <person name="Orjeda G."/>
            <person name="Samain S."/>
            <person name="Cattolico L."/>
            <person name="Pelletier E."/>
            <person name="Couloux A."/>
            <person name="Segurens B."/>
            <person name="Wincker P."/>
            <person name="D'Hont A."/>
            <person name="Scarpelli C."/>
            <person name="Weissenbach J."/>
            <person name="Salanoubat M."/>
            <person name="Quetier F."/>
            <person name="Yu Y."/>
            <person name="Kim H.R."/>
            <person name="Rambo T."/>
            <person name="Currie J."/>
            <person name="Collura K."/>
            <person name="Luo M."/>
            <person name="Yang T."/>
            <person name="Ammiraju J.S.S."/>
            <person name="Engler F."/>
            <person name="Soderlund C."/>
            <person name="Wing R.A."/>
            <person name="Palmer L.E."/>
            <person name="de la Bastide M."/>
            <person name="Spiegel L."/>
            <person name="Nascimento L."/>
            <person name="Zutavern T."/>
            <person name="O'Shaughnessy A."/>
            <person name="Dike S."/>
            <person name="Dedhia N."/>
            <person name="Preston R."/>
            <person name="Balija V."/>
            <person name="McCombie W.R."/>
            <person name="Chow T."/>
            <person name="Chen H."/>
            <person name="Chung M."/>
            <person name="Chen C."/>
            <person name="Shaw J."/>
            <person name="Wu H."/>
            <person name="Hsiao K."/>
            <person name="Chao Y."/>
            <person name="Chu M."/>
            <person name="Cheng C."/>
            <person name="Hour A."/>
            <person name="Lee P."/>
            <person name="Lin S."/>
            <person name="Lin Y."/>
            <person name="Liou J."/>
            <person name="Liu S."/>
            <person name="Hsing Y."/>
            <person name="Raghuvanshi S."/>
            <person name="Mohanty A."/>
            <person name="Bharti A.K."/>
            <person name="Gaur A."/>
            <person name="Gupta V."/>
            <person name="Kumar D."/>
            <person name="Ravi V."/>
            <person name="Vij S."/>
            <person name="Kapur A."/>
            <person name="Khurana P."/>
            <person name="Khurana P."/>
            <person name="Khurana J.P."/>
            <person name="Tyagi A.K."/>
            <person name="Gaikwad K."/>
            <person name="Singh A."/>
            <person name="Dalal V."/>
            <person name="Srivastava S."/>
            <person name="Dixit A."/>
            <person name="Pal A.K."/>
            <person name="Ghazi I.A."/>
            <person name="Yadav M."/>
            <person name="Pandit A."/>
            <person name="Bhargava A."/>
            <person name="Sureshbabu K."/>
            <person name="Batra K."/>
            <person name="Sharma T.R."/>
            <person name="Mohapatra T."/>
            <person name="Singh N.K."/>
            <person name="Messing J."/>
            <person name="Nelson A.B."/>
            <person name="Fuks G."/>
            <person name="Kavchok S."/>
            <person name="Keizer G."/>
            <person name="Linton E."/>
            <person name="Llaca V."/>
            <person name="Song R."/>
            <person name="Tanyolac B."/>
            <person name="Young S."/>
            <person name="Ho-Il K."/>
            <person name="Hahn J.H."/>
            <person name="Sangsakoo G."/>
            <person name="Vanavichit A."/>
            <person name="de Mattos Luiz.A.T."/>
            <person name="Zimmer P.D."/>
            <person name="Malone G."/>
            <person name="Dellagostin O."/>
            <person name="de Oliveira A.C."/>
            <person name="Bevan M."/>
            <person name="Bancroft I."/>
            <person name="Minx P."/>
            <person name="Cordum H."/>
            <person name="Wilson R."/>
            <person name="Cheng Z."/>
            <person name="Jin W."/>
            <person name="Jiang J."/>
            <person name="Leong S.A."/>
            <person name="Iwama H."/>
            <person name="Gojobori T."/>
            <person name="Itoh T."/>
            <person name="Niimura Y."/>
            <person name="Fujii Y."/>
            <person name="Habara T."/>
            <person name="Sakai H."/>
            <person name="Sato Y."/>
            <person name="Wilson G."/>
            <person name="Kumar K."/>
            <person name="McCouch S."/>
            <person name="Juretic N."/>
            <person name="Hoen D."/>
            <person name="Wright S."/>
            <person name="Bruskiewich R."/>
            <person name="Bureau T."/>
            <person name="Miyao A."/>
            <person name="Hirochika H."/>
            <person name="Nishikawa T."/>
            <person name="Kadowaki K."/>
            <person name="Sugiura M."/>
            <person name="Burr B."/>
            <person name="Sasaki T."/>
        </authorList>
    </citation>
    <scope>NUCLEOTIDE SEQUENCE [LARGE SCALE GENOMIC DNA]</scope>
    <source>
        <strain evidence="21">cv. Nipponbare</strain>
    </source>
</reference>
<name>Q10GS0_ORYSJ</name>
<dbReference type="SUPFAM" id="SSF50630">
    <property type="entry name" value="Acid proteases"/>
    <property type="match status" value="1"/>
</dbReference>
<dbReference type="GO" id="GO:0015074">
    <property type="term" value="P:DNA integration"/>
    <property type="evidence" value="ECO:0007669"/>
    <property type="project" value="UniProtKB-KW"/>
</dbReference>
<feature type="domain" description="Integrase catalytic" evidence="19">
    <location>
        <begin position="2483"/>
        <end position="2670"/>
    </location>
</feature>
<dbReference type="InterPro" id="IPR050951">
    <property type="entry name" value="Retrovirus_Pol_polyprotein"/>
</dbReference>
<evidence type="ECO:0000256" key="4">
    <source>
        <dbReference type="ARBA" id="ARBA00022695"/>
    </source>
</evidence>
<dbReference type="Gene3D" id="3.30.420.10">
    <property type="entry name" value="Ribonuclease H-like superfamily/Ribonuclease H"/>
    <property type="match status" value="3"/>
</dbReference>
<dbReference type="InterPro" id="IPR036397">
    <property type="entry name" value="RNaseH_sf"/>
</dbReference>
<evidence type="ECO:0000259" key="19">
    <source>
        <dbReference type="PROSITE" id="PS50994"/>
    </source>
</evidence>
<evidence type="ECO:0000256" key="13">
    <source>
        <dbReference type="ARBA" id="ARBA00022932"/>
    </source>
</evidence>
<reference evidence="21" key="2">
    <citation type="journal article" date="2008" name="Nucleic Acids Res.">
        <title>The rice annotation project database (RAP-DB): 2008 update.</title>
        <authorList>
            <consortium name="The rice annotation project (RAP)"/>
        </authorList>
    </citation>
    <scope>GENOME REANNOTATION</scope>
    <source>
        <strain evidence="21">cv. Nipponbare</strain>
    </source>
</reference>
<evidence type="ECO:0000256" key="3">
    <source>
        <dbReference type="ARBA" id="ARBA00022679"/>
    </source>
</evidence>
<dbReference type="GO" id="GO:0003887">
    <property type="term" value="F:DNA-directed DNA polymerase activity"/>
    <property type="evidence" value="ECO:0007669"/>
    <property type="project" value="UniProtKB-KW"/>
</dbReference>
<dbReference type="InterPro" id="IPR012337">
    <property type="entry name" value="RNaseH-like_sf"/>
</dbReference>
<feature type="region of interest" description="Disordered" evidence="17">
    <location>
        <begin position="1021"/>
        <end position="1041"/>
    </location>
</feature>
<dbReference type="InterPro" id="IPR043128">
    <property type="entry name" value="Rev_trsase/Diguanyl_cyclase"/>
</dbReference>
<dbReference type="PANTHER" id="PTHR37984:SF5">
    <property type="entry name" value="PROTEIN NYNRIN-LIKE"/>
    <property type="match status" value="1"/>
</dbReference>
<dbReference type="CDD" id="cd00303">
    <property type="entry name" value="retropepsin_like"/>
    <property type="match status" value="2"/>
</dbReference>
<keyword evidence="3" id="KW-0808">Transferase</keyword>
<dbReference type="GO" id="GO:0003964">
    <property type="term" value="F:RNA-directed DNA polymerase activity"/>
    <property type="evidence" value="ECO:0007669"/>
    <property type="project" value="UniProtKB-KW"/>
</dbReference>
<evidence type="ECO:0000256" key="9">
    <source>
        <dbReference type="ARBA" id="ARBA00022801"/>
    </source>
</evidence>
<dbReference type="GO" id="GO:0008270">
    <property type="term" value="F:zinc ion binding"/>
    <property type="evidence" value="ECO:0007669"/>
    <property type="project" value="InterPro"/>
</dbReference>
<keyword evidence="13" id="KW-0239">DNA-directed DNA polymerase</keyword>
<keyword evidence="11" id="KW-0229">DNA integration</keyword>
<dbReference type="Gene3D" id="1.10.340.70">
    <property type="match status" value="1"/>
</dbReference>
<feature type="compositionally biased region" description="Basic and acidic residues" evidence="17">
    <location>
        <begin position="216"/>
        <end position="228"/>
    </location>
</feature>
<dbReference type="InterPro" id="IPR056924">
    <property type="entry name" value="SH3_Tf2-1"/>
</dbReference>
<dbReference type="Pfam" id="PF24626">
    <property type="entry name" value="SH3_Tf2-1"/>
    <property type="match status" value="1"/>
</dbReference>
<dbReference type="GO" id="GO:0004519">
    <property type="term" value="F:endonuclease activity"/>
    <property type="evidence" value="ECO:0007669"/>
    <property type="project" value="UniProtKB-KW"/>
</dbReference>
<feature type="region of interest" description="Disordered" evidence="17">
    <location>
        <begin position="174"/>
        <end position="228"/>
    </location>
</feature>
<evidence type="ECO:0000256" key="10">
    <source>
        <dbReference type="ARBA" id="ARBA00022842"/>
    </source>
</evidence>
<keyword evidence="7" id="KW-0064">Aspartyl protease</keyword>
<sequence>MAAEKHDALKIMKTVPDIASLRDIARTKSKEDVRARTETVMIATTVENMLITSSGCRAIQVEVDAATTTTMEIDAEKTTMDDDEARKNPSVVLRTLPRNQNSGESLRDFIRRFNECRNTIPKITDASIIRAFKSGVRDRYTTQELATRRITTARKLFEIVDRCAHVDDALRRKNDKLKTGRENKPAKDTPESSKKKSRRSGKRKAQTEVLTAEYADPPKHPDPQGDDTKKIWCPIHKSDKHSLETCFVFKNALTKQLALEKGKRKIEFLEADHPKTPVTPGRYPIVVEPTIRNIKVAWVLIDGGSSIDLLFASTLDAMGIPRSELTPTDQTFHGITPQSSSKPLGKITLPVTFGQANNFRTEQITFDVAEFDTTYNAIIGRNALAKFMAASHYAHQVLKMPGPKGTITIQGNTKLVVQCDKRSLDMVEHTPNPPATTEPPKKKQAIREELDKLLKASFIREVLHPEWLANPVMVRKANGKWRMCVDFTDLNKACPKDHFPLPRIDQLVDSTAGCELLSFLDAYSGYHQISMAKEDEEKTTLITPFGVFCYVKMPFGLITAGNTFQRTVQGALNDLLGHNVEAYVDDIVFKTKTSDSLIDDLRETFDNLRRGIEENPEKIKAIENMKSPTRLKEVQKLTGCMAALSRFVARMGERGQPFFTLLKKQDKFVWTQEAEDAFIALKRYLSDPPVLVAPQPNEELFLYIAATPYSESTIIIVERAKVQRLVYYVSAALHDAKTRYPQIQKLLYAVIMTSRKLRHYFQAHRVTVVSSFPLGESATNNTAEYEGLLAGIRAAAALGVKQLIVKGDSELVANQVHKDYKCSSPELSKYLAEVRKLEKRFDGIEIPSFPESPFSQEKSLKSSKASKATPGLEWYIPGLEIELCSQDGCSEWLGLYNRMPRYKPEYLFGVEGFVQELRTMSFAIGFGTAPFYAQITHDRHEEKCRVKVTLNSNSEDIPSVMFEAGGRNYIHACQEVARIAIGELRDRYSDQLADTEYRYHPPVVNFPPVSLLVPCPYQMVNTRSNGNGPNNPNNNNNGENPTLAQVLAQQTQLMNMMMQQLQNQQNQGNNHAPPQNKLAEFLRVRPPTFSSTANPVEAGDWLHAIEKKLDLLQCTDQEKVSFASHQLHGPASEWWDHFRLNRTTAEPITWLEFTAAFRKTHIPSGVVSLKKKEFRSLTQGSRSVTEYLHEFNRLARYAPEDVRNDEERQEKFLEGLNDELSYPLMTGDYHDFQKLVDKAIRQEDKYNRMEQKKRRIAQFKTQQGNNQKPRLTLGPQSMPQGAPAQQQPAKREQSSKPVVCFNYGDPGHYADKCPKPRRVKVVPTQSNSTAPASKARVNHVAAAEAQDAPDVILGTFLVNSVPATVLYDSGATHSFLSMSFAGNHGMEVEDLRRPLMVSTPSSQALSLQRSPSVRIEIKGVPFLANLILLESKDLDVILGMDWLARHKGVIDCANRKVTLTSNDGRVVTVHALSSEFLRSRLNQIILEKIPIVREYPDVFPDDLPGMPPKRDIEFRIDLVPGTTPIHKRPYRMAANELAEVKRQVDDLLQKGYIRPSSSPWGAPVIFVEKKDHTQRMCVDYRALNDVTIKNKYPLPRIDDLFDQLKGATVFSKIDLRSGYHQLRIKEEDIPKTAFTTRYGLFECTVMSFGLTNAPAFFMNLMNKVFMEYLDKFVVVFIDDILIYSRTKEEHEEHLRLALEKLREHQLYAKFSKCEFWLSEVKFLGHVISARGVAVDPSNVESVTNWKQPKTVSEIRSFLGLAGYYRRFIENFSKIAKPMTRLFQKDVKYKWSEECEQSFQELKSRLISAPILILPDPKKGFQVYCDASKFGLGCVLMQDGKVVAYASRQLRPHEKNYPTHDLELAAVVHALKIWRHYLFGTRTEVYTDHKSLKYIFTQPDLNMRQRRWLELIKDYDMGIHYHLGKANVVVDALSRKGYCNATEGRQLSLELCKEFERLNLGIVSRGFVAALEAKPTLIDQVREAQINDPDIQEIKKNMRRGKAIGFLEDEHGTVWLGERICVPDNKDLKDAILKEAHDTLYSIHPGSTKMYQDLKERFWWASMKREIAEYVAVCDVCQRVKAEHQKPAGLLQPLKIPEWKWEEIGMDFITGLPRTSSGHDSIWVIVDRLTKVAHFIPVKTTYSESRLAELYMARIVCLHGVPKKIVSDRGSQFTSNFWKKLQEEMGSKLNFSTAYHPQTDGQTERVNQILEDMLRACALDFGGSWDKNLPYAEFSYNNSYQASLQMAPYEALYGRKCRTPLLWDQTGERQVFGTDILREAEEKVKIIQERLRVAQSRHKSYADNRRRDLSFEEGDYVYLRVTPLRGVHRFHTKGKLAPRFVGPYKIVSRRGEVAYQLELPQSLAGVHNVFHVSQLKKCLRVPTEEANLEQIKDQEDLTYVERPIRILEIDERRTRNRIPSFPESPFSQEKSLKSSKASKATPGLEWYIPGLEIELCSQDGCSEWLGLYNRSNNCTLLSICYCVPRLIPGRGFTHILSLLLGRSRAGGSTYSVHSHEDNGYKFLFIMVDKFTKWIEATPTGEIKADNAIKFIKGIFCRYGLPHRIITDNDSQFISADFLDYCIGLGVKICFASVSYPQSNGQVERANGIVLQGIKTRVYDRLMSHDKKWVEELPSVLWAVRTTPTTSNKETPFFLVYGSEAMLPTELQHQSTRVQKYSDKEQEEQRSDDVNLLEEHRERVTVRAASYQQALRRYHEKRIRALTLSIGDYVLRWVQSQAGRNKLSPKWEGPYTITQVLWPCAFKIADDDGRELANSWNIDQLRKFYV</sequence>
<evidence type="ECO:0000313" key="20">
    <source>
        <dbReference type="EMBL" id="AAT81665.1"/>
    </source>
</evidence>
<dbReference type="SUPFAM" id="SSF56672">
    <property type="entry name" value="DNA/RNA polymerases"/>
    <property type="match status" value="2"/>
</dbReference>
<evidence type="ECO:0000256" key="12">
    <source>
        <dbReference type="ARBA" id="ARBA00022918"/>
    </source>
</evidence>
<dbReference type="GO" id="GO:0003677">
    <property type="term" value="F:DNA binding"/>
    <property type="evidence" value="ECO:0007669"/>
    <property type="project" value="UniProtKB-KW"/>
</dbReference>
<dbReference type="InterPro" id="IPR001584">
    <property type="entry name" value="Integrase_cat-core"/>
</dbReference>
<dbReference type="InterPro" id="IPR041577">
    <property type="entry name" value="RT_RNaseH_2"/>
</dbReference>
<evidence type="ECO:0000256" key="2">
    <source>
        <dbReference type="ARBA" id="ARBA00022670"/>
    </source>
</evidence>
<gene>
    <name evidence="20" type="primary">OJ1285_H07.9</name>
</gene>
<keyword evidence="9" id="KW-0378">Hydrolase</keyword>
<keyword evidence="10" id="KW-0460">Magnesium</keyword>
<evidence type="ECO:0000256" key="1">
    <source>
        <dbReference type="ARBA" id="ARBA00012493"/>
    </source>
</evidence>
<dbReference type="InterPro" id="IPR005162">
    <property type="entry name" value="Retrotrans_gag_dom"/>
</dbReference>
<dbReference type="Pfam" id="PF00665">
    <property type="entry name" value="rve"/>
    <property type="match status" value="1"/>
</dbReference>
<feature type="compositionally biased region" description="Polar residues" evidence="17">
    <location>
        <begin position="1259"/>
        <end position="1269"/>
    </location>
</feature>
<dbReference type="Pfam" id="PF17921">
    <property type="entry name" value="Integrase_H2C2"/>
    <property type="match status" value="1"/>
</dbReference>
<keyword evidence="4" id="KW-0548">Nucleotidyltransferase</keyword>
<dbReference type="InterPro" id="IPR041373">
    <property type="entry name" value="RT_RNaseH"/>
</dbReference>
<evidence type="ECO:0000256" key="6">
    <source>
        <dbReference type="ARBA" id="ARBA00022723"/>
    </source>
</evidence>
<feature type="compositionally biased region" description="Basic and acidic residues" evidence="17">
    <location>
        <begin position="174"/>
        <end position="194"/>
    </location>
</feature>
<feature type="compositionally biased region" description="Low complexity" evidence="17">
    <location>
        <begin position="1025"/>
        <end position="1041"/>
    </location>
</feature>
<dbReference type="GO" id="GO:0006508">
    <property type="term" value="P:proteolysis"/>
    <property type="evidence" value="ECO:0007669"/>
    <property type="project" value="UniProtKB-KW"/>
</dbReference>
<evidence type="ECO:0000256" key="17">
    <source>
        <dbReference type="SAM" id="MobiDB-lite"/>
    </source>
</evidence>
<evidence type="ECO:0000256" key="15">
    <source>
        <dbReference type="ARBA" id="ARBA00023172"/>
    </source>
</evidence>
<dbReference type="InterPro" id="IPR036875">
    <property type="entry name" value="Znf_CCHC_sf"/>
</dbReference>
<evidence type="ECO:0000256" key="8">
    <source>
        <dbReference type="ARBA" id="ARBA00022759"/>
    </source>
</evidence>
<proteinExistence type="predicted"/>
<dbReference type="GO" id="GO:0004190">
    <property type="term" value="F:aspartic-type endopeptidase activity"/>
    <property type="evidence" value="ECO:0007669"/>
    <property type="project" value="UniProtKB-KW"/>
</dbReference>
<feature type="domain" description="Integrase catalytic" evidence="19">
    <location>
        <begin position="2092"/>
        <end position="2255"/>
    </location>
</feature>
<evidence type="ECO:0000259" key="18">
    <source>
        <dbReference type="PROSITE" id="PS50878"/>
    </source>
</evidence>
<evidence type="ECO:0000256" key="11">
    <source>
        <dbReference type="ARBA" id="ARBA00022908"/>
    </source>
</evidence>
<keyword evidence="12" id="KW-0695">RNA-directed DNA polymerase</keyword>
<keyword evidence="15" id="KW-0233">DNA recombination</keyword>
<dbReference type="CDD" id="cd09279">
    <property type="entry name" value="RNase_HI_like"/>
    <property type="match status" value="1"/>
</dbReference>
<dbReference type="SUPFAM" id="SSF53098">
    <property type="entry name" value="Ribonuclease H-like"/>
    <property type="match status" value="3"/>
</dbReference>
<keyword evidence="16" id="KW-0511">Multifunctional enzyme</keyword>
<organism evidence="20 21">
    <name type="scientific">Oryza sativa subsp. japonica</name>
    <name type="common">Rice</name>
    <dbReference type="NCBI Taxonomy" id="39947"/>
    <lineage>
        <taxon>Eukaryota</taxon>
        <taxon>Viridiplantae</taxon>
        <taxon>Streptophyta</taxon>
        <taxon>Embryophyta</taxon>
        <taxon>Tracheophyta</taxon>
        <taxon>Spermatophyta</taxon>
        <taxon>Magnoliopsida</taxon>
        <taxon>Liliopsida</taxon>
        <taxon>Poales</taxon>
        <taxon>Poaceae</taxon>
        <taxon>BOP clade</taxon>
        <taxon>Oryzoideae</taxon>
        <taxon>Oryzeae</taxon>
        <taxon>Oryzinae</taxon>
        <taxon>Oryza</taxon>
        <taxon>Oryza sativa</taxon>
    </lineage>
</organism>
<dbReference type="GO" id="GO:0006310">
    <property type="term" value="P:DNA recombination"/>
    <property type="evidence" value="ECO:0007669"/>
    <property type="project" value="UniProtKB-KW"/>
</dbReference>
<feature type="domain" description="Reverse transcriptase" evidence="18">
    <location>
        <begin position="1548"/>
        <end position="1727"/>
    </location>
</feature>
<dbReference type="Pfam" id="PF00078">
    <property type="entry name" value="RVT_1"/>
    <property type="match status" value="2"/>
</dbReference>
<dbReference type="InterPro" id="IPR021109">
    <property type="entry name" value="Peptidase_aspartic_dom_sf"/>
</dbReference>
<dbReference type="Pfam" id="PF08284">
    <property type="entry name" value="RVP_2"/>
    <property type="match status" value="1"/>
</dbReference>
<dbReference type="Proteomes" id="UP000000763">
    <property type="component" value="Chromosome 3"/>
</dbReference>
<dbReference type="InterPro" id="IPR000477">
    <property type="entry name" value="RT_dom"/>
</dbReference>
<dbReference type="SUPFAM" id="SSF57756">
    <property type="entry name" value="Retrovirus zinc finger-like domains"/>
    <property type="match status" value="1"/>
</dbReference>
<dbReference type="Gene3D" id="3.30.70.270">
    <property type="match status" value="4"/>
</dbReference>
<dbReference type="Pfam" id="PF17919">
    <property type="entry name" value="RT_RNaseH_2"/>
    <property type="match status" value="1"/>
</dbReference>
<accession>Q10GS0</accession>
<dbReference type="PROSITE" id="PS50878">
    <property type="entry name" value="RT_POL"/>
    <property type="match status" value="1"/>
</dbReference>
<dbReference type="InterPro" id="IPR041588">
    <property type="entry name" value="Integrase_H2C2"/>
</dbReference>
<dbReference type="CDD" id="cd01647">
    <property type="entry name" value="RT_LTR"/>
    <property type="match status" value="2"/>
</dbReference>
<evidence type="ECO:0000256" key="7">
    <source>
        <dbReference type="ARBA" id="ARBA00022750"/>
    </source>
</evidence>